<dbReference type="GO" id="GO:0005739">
    <property type="term" value="C:mitochondrion"/>
    <property type="evidence" value="ECO:0007669"/>
    <property type="project" value="TreeGrafter"/>
</dbReference>
<evidence type="ECO:0000313" key="9">
    <source>
        <dbReference type="Proteomes" id="UP000530660"/>
    </source>
</evidence>
<dbReference type="InterPro" id="IPR005794">
    <property type="entry name" value="Fmt"/>
</dbReference>
<dbReference type="CDD" id="cd08704">
    <property type="entry name" value="Met_tRNA_FMT_C"/>
    <property type="match status" value="1"/>
</dbReference>
<dbReference type="EC" id="2.1.2.9" evidence="2"/>
<dbReference type="InterPro" id="IPR037022">
    <property type="entry name" value="Formyl_trans_C_sf"/>
</dbReference>
<dbReference type="InterPro" id="IPR044135">
    <property type="entry name" value="Met-tRNA-FMT_C"/>
</dbReference>
<dbReference type="Proteomes" id="UP000530660">
    <property type="component" value="Unassembled WGS sequence"/>
</dbReference>
<evidence type="ECO:0000256" key="2">
    <source>
        <dbReference type="ARBA" id="ARBA00012261"/>
    </source>
</evidence>
<dbReference type="SUPFAM" id="SSF53328">
    <property type="entry name" value="Formyltransferase"/>
    <property type="match status" value="1"/>
</dbReference>
<evidence type="ECO:0000256" key="4">
    <source>
        <dbReference type="ARBA" id="ARBA00022679"/>
    </source>
</evidence>
<name>A0A7J7IDM0_9RHOD</name>
<proteinExistence type="inferred from homology"/>
<dbReference type="InterPro" id="IPR005793">
    <property type="entry name" value="Formyl_trans_C"/>
</dbReference>
<dbReference type="Pfam" id="PF00551">
    <property type="entry name" value="Formyl_trans_N"/>
    <property type="match status" value="1"/>
</dbReference>
<gene>
    <name evidence="8" type="primary">MTF1</name>
    <name evidence="8" type="ORF">F1559_000338</name>
</gene>
<dbReference type="InterPro" id="IPR041711">
    <property type="entry name" value="Met-tRNA-FMT_N"/>
</dbReference>
<dbReference type="GO" id="GO:0004479">
    <property type="term" value="F:methionyl-tRNA formyltransferase activity"/>
    <property type="evidence" value="ECO:0007669"/>
    <property type="project" value="UniProtKB-EC"/>
</dbReference>
<evidence type="ECO:0000256" key="1">
    <source>
        <dbReference type="ARBA" id="ARBA00010699"/>
    </source>
</evidence>
<feature type="domain" description="Formyl transferase N-terminal" evidence="6">
    <location>
        <begin position="96"/>
        <end position="257"/>
    </location>
</feature>
<dbReference type="OrthoDB" id="10268103at2759"/>
<organism evidence="8 9">
    <name type="scientific">Cyanidiococcus yangmingshanensis</name>
    <dbReference type="NCBI Taxonomy" id="2690220"/>
    <lineage>
        <taxon>Eukaryota</taxon>
        <taxon>Rhodophyta</taxon>
        <taxon>Bangiophyceae</taxon>
        <taxon>Cyanidiales</taxon>
        <taxon>Cyanidiaceae</taxon>
        <taxon>Cyanidiococcus</taxon>
    </lineage>
</organism>
<evidence type="ECO:0000256" key="5">
    <source>
        <dbReference type="ARBA" id="ARBA00022917"/>
    </source>
</evidence>
<evidence type="ECO:0000259" key="7">
    <source>
        <dbReference type="Pfam" id="PF02911"/>
    </source>
</evidence>
<dbReference type="Pfam" id="PF02911">
    <property type="entry name" value="Formyl_trans_C"/>
    <property type="match status" value="1"/>
</dbReference>
<protein>
    <recommendedName>
        <fullName evidence="3">Methionyl-tRNA formyltransferase, mitochondrial</fullName>
        <ecNumber evidence="2">2.1.2.9</ecNumber>
    </recommendedName>
</protein>
<dbReference type="CDD" id="cd08646">
    <property type="entry name" value="FMT_core_Met-tRNA-FMT_N"/>
    <property type="match status" value="1"/>
</dbReference>
<evidence type="ECO:0000313" key="8">
    <source>
        <dbReference type="EMBL" id="KAF6000794.1"/>
    </source>
</evidence>
<dbReference type="AlphaFoldDB" id="A0A7J7IDM0"/>
<dbReference type="EMBL" id="VWRR01000017">
    <property type="protein sequence ID" value="KAF6000794.1"/>
    <property type="molecule type" value="Genomic_DNA"/>
</dbReference>
<reference evidence="8 9" key="1">
    <citation type="journal article" date="2020" name="J. Phycol.">
        <title>Comparative genome analysis reveals Cyanidiococcus gen. nov., a new extremophilic red algal genus sister to Cyanidioschyzon (Cyanidioschyzonaceae, Rhodophyta).</title>
        <authorList>
            <person name="Liu S.-L."/>
            <person name="Chiang Y.-R."/>
            <person name="Yoon H.S."/>
            <person name="Fu H.-Y."/>
        </authorList>
    </citation>
    <scope>NUCLEOTIDE SEQUENCE [LARGE SCALE GENOMIC DNA]</scope>
    <source>
        <strain evidence="8 9">THAL066</strain>
    </source>
</reference>
<keyword evidence="4" id="KW-0808">Transferase</keyword>
<evidence type="ECO:0000259" key="6">
    <source>
        <dbReference type="Pfam" id="PF00551"/>
    </source>
</evidence>
<dbReference type="HAMAP" id="MF_00182">
    <property type="entry name" value="Formyl_trans"/>
    <property type="match status" value="1"/>
</dbReference>
<sequence length="426" mass="47376">MWVTSSFSKGSFAIRPRTLGQVPAVLRRCSPKWRRLWRTWVCANGLGEPAQRLVFLGTPAEAQLVLARLAQATGQEPTAVAHPTPSLEPATLRVQRVPFQVVGVLAQPPSPQGRSKTLQPCPTHAYASDVLHVPVWTPERLSRDEAFLRFWEEELRPDLAITAAYGQILPERFLRVPRLGVLNIHPSLLPRYRGAAPVQRALLDGVDRTGVSIVRTVLELDAGPILCQEWVSVDEDIQAPELLRLLFELGTQLLIERILSRPELGQASSSAELDALLGGVQEQDHSQATYARKLEKHEGELSFGETALFVHNRVRALVEWPGVWTELIIGPHPARPSEPVRRQRLKVLRTRLARREAGAALGIHTVDLVGDAIRVTCDDGSQIDILELQLPGKRAQTARAFWNGLQGRAVERPREPYPTVTRVPVN</sequence>
<comment type="similarity">
    <text evidence="1">Belongs to the Fmt family.</text>
</comment>
<dbReference type="SUPFAM" id="SSF50486">
    <property type="entry name" value="FMT C-terminal domain-like"/>
    <property type="match status" value="1"/>
</dbReference>
<dbReference type="Gene3D" id="3.10.25.10">
    <property type="entry name" value="Formyl transferase, C-terminal domain"/>
    <property type="match status" value="1"/>
</dbReference>
<dbReference type="PANTHER" id="PTHR11138:SF5">
    <property type="entry name" value="METHIONYL-TRNA FORMYLTRANSFERASE, MITOCHONDRIAL"/>
    <property type="match status" value="1"/>
</dbReference>
<evidence type="ECO:0000256" key="3">
    <source>
        <dbReference type="ARBA" id="ARBA00014185"/>
    </source>
</evidence>
<dbReference type="InterPro" id="IPR011034">
    <property type="entry name" value="Formyl_transferase-like_C_sf"/>
</dbReference>
<keyword evidence="5" id="KW-0648">Protein biosynthesis</keyword>
<feature type="domain" description="Formyl transferase C-terminal" evidence="7">
    <location>
        <begin position="293"/>
        <end position="405"/>
    </location>
</feature>
<keyword evidence="9" id="KW-1185">Reference proteome</keyword>
<dbReference type="PANTHER" id="PTHR11138">
    <property type="entry name" value="METHIONYL-TRNA FORMYLTRANSFERASE"/>
    <property type="match status" value="1"/>
</dbReference>
<dbReference type="InterPro" id="IPR036477">
    <property type="entry name" value="Formyl_transf_N_sf"/>
</dbReference>
<comment type="caution">
    <text evidence="8">The sequence shown here is derived from an EMBL/GenBank/DDBJ whole genome shotgun (WGS) entry which is preliminary data.</text>
</comment>
<dbReference type="Gene3D" id="3.40.50.170">
    <property type="entry name" value="Formyl transferase, N-terminal domain"/>
    <property type="match status" value="1"/>
</dbReference>
<accession>A0A7J7IDM0</accession>
<dbReference type="InterPro" id="IPR002376">
    <property type="entry name" value="Formyl_transf_N"/>
</dbReference>